<name>A0A0V1KMN3_9BILA</name>
<dbReference type="Proteomes" id="UP000054721">
    <property type="component" value="Unassembled WGS sequence"/>
</dbReference>
<evidence type="ECO:0000313" key="1">
    <source>
        <dbReference type="EMBL" id="KRZ48238.1"/>
    </source>
</evidence>
<organism evidence="1 2">
    <name type="scientific">Trichinella nativa</name>
    <dbReference type="NCBI Taxonomy" id="6335"/>
    <lineage>
        <taxon>Eukaryota</taxon>
        <taxon>Metazoa</taxon>
        <taxon>Ecdysozoa</taxon>
        <taxon>Nematoda</taxon>
        <taxon>Enoplea</taxon>
        <taxon>Dorylaimia</taxon>
        <taxon>Trichinellida</taxon>
        <taxon>Trichinellidae</taxon>
        <taxon>Trichinella</taxon>
    </lineage>
</organism>
<protein>
    <submittedName>
        <fullName evidence="1">Uncharacterized protein</fullName>
    </submittedName>
</protein>
<dbReference type="OrthoDB" id="10482745at2759"/>
<dbReference type="EMBL" id="JYDW01000443">
    <property type="protein sequence ID" value="KRZ48238.1"/>
    <property type="molecule type" value="Genomic_DNA"/>
</dbReference>
<accession>A0A0V1KMN3</accession>
<evidence type="ECO:0000313" key="2">
    <source>
        <dbReference type="Proteomes" id="UP000054721"/>
    </source>
</evidence>
<sequence>MSAKEIAVDETWYPLRSQPTPWKIIPHPLIIYTVHLRFGRTSERLDQSETHDLQIVDTMASATKTRSKKLVALKDRLNRLLAELDELCIGATEELCNRQCL</sequence>
<proteinExistence type="predicted"/>
<comment type="caution">
    <text evidence="1">The sequence shown here is derived from an EMBL/GenBank/DDBJ whole genome shotgun (WGS) entry which is preliminary data.</text>
</comment>
<keyword evidence="2" id="KW-1185">Reference proteome</keyword>
<reference evidence="1 2" key="1">
    <citation type="submission" date="2015-05" db="EMBL/GenBank/DDBJ databases">
        <title>Evolution of Trichinella species and genotypes.</title>
        <authorList>
            <person name="Korhonen P.K."/>
            <person name="Edoardo P."/>
            <person name="Giuseppe L.R."/>
            <person name="Gasser R.B."/>
        </authorList>
    </citation>
    <scope>NUCLEOTIDE SEQUENCE [LARGE SCALE GENOMIC DNA]</scope>
    <source>
        <strain evidence="1">ISS10</strain>
    </source>
</reference>
<dbReference type="AlphaFoldDB" id="A0A0V1KMN3"/>
<gene>
    <name evidence="1" type="ORF">T02_14859</name>
</gene>